<organism evidence="2">
    <name type="scientific">Leptospira ellisii</name>
    <dbReference type="NCBI Taxonomy" id="2023197"/>
    <lineage>
        <taxon>Bacteria</taxon>
        <taxon>Pseudomonadati</taxon>
        <taxon>Spirochaetota</taxon>
        <taxon>Spirochaetia</taxon>
        <taxon>Leptospirales</taxon>
        <taxon>Leptospiraceae</taxon>
        <taxon>Leptospira</taxon>
    </lineage>
</organism>
<gene>
    <name evidence="1" type="ORF">CH379_014140</name>
    <name evidence="2" type="ORF">CH379_12195</name>
</gene>
<dbReference type="EMBL" id="NPEF01000120">
    <property type="protein sequence ID" value="PJZ92608.1"/>
    <property type="molecule type" value="Genomic_DNA"/>
</dbReference>
<keyword evidence="3" id="KW-1185">Reference proteome</keyword>
<reference evidence="1" key="3">
    <citation type="submission" date="2023-10" db="EMBL/GenBank/DDBJ databases">
        <authorList>
            <person name="Picardeau M."/>
            <person name="Thibeaux R."/>
        </authorList>
    </citation>
    <scope>NUCLEOTIDE SEQUENCE</scope>
    <source>
        <strain evidence="1">ATI7-C-A5</strain>
    </source>
</reference>
<accession>A0A2N0BIL2</accession>
<proteinExistence type="predicted"/>
<reference evidence="2" key="1">
    <citation type="submission" date="2017-07" db="EMBL/GenBank/DDBJ databases">
        <title>Leptospira spp. isolated from tropical soils.</title>
        <authorList>
            <person name="Thibeaux R."/>
            <person name="Iraola G."/>
            <person name="Ferres I."/>
            <person name="Bierque E."/>
            <person name="Girault D."/>
            <person name="Soupe-Gilbert M.-E."/>
            <person name="Picardeau M."/>
            <person name="Goarant C."/>
        </authorList>
    </citation>
    <scope>NUCLEOTIDE SEQUENCE [LARGE SCALE GENOMIC DNA]</scope>
    <source>
        <strain evidence="2">ATI7-C-A5</strain>
    </source>
</reference>
<evidence type="ECO:0000313" key="2">
    <source>
        <dbReference type="EMBL" id="PJZ92608.1"/>
    </source>
</evidence>
<accession>A0A2N0B7Z6</accession>
<name>A0A2N0BIL2_9LEPT</name>
<dbReference type="AlphaFoldDB" id="A0A2N0BIL2"/>
<comment type="caution">
    <text evidence="2">The sequence shown here is derived from an EMBL/GenBank/DDBJ whole genome shotgun (WGS) entry which is preliminary data.</text>
</comment>
<dbReference type="EMBL" id="NPEF02000016">
    <property type="protein sequence ID" value="MDV6236764.1"/>
    <property type="molecule type" value="Genomic_DNA"/>
</dbReference>
<dbReference type="Proteomes" id="UP000232122">
    <property type="component" value="Unassembled WGS sequence"/>
</dbReference>
<sequence length="173" mass="20221">MKIILLLSILYLAVYILCIEIQKRILSGKRKRIEAETVARMDLEIESLRNRYRTETIGRWVSCQGTFNVIRNSEWTFYRNGQGFKVERSLREGEIRTGFFWRKNAEYSIDIYEEEGEWQTVHYDFRVVATDVGPLPALVEIDETGNPLQEFGILETPLSFLEEIENDMIESGG</sequence>
<protein>
    <submittedName>
        <fullName evidence="2">Uncharacterized protein</fullName>
    </submittedName>
</protein>
<reference evidence="1 3" key="2">
    <citation type="journal article" date="2018" name="Microb. Genom.">
        <title>Deciphering the unexplored Leptospira diversity from soils uncovers genomic evolution to virulence.</title>
        <authorList>
            <person name="Thibeaux R."/>
            <person name="Iraola G."/>
            <person name="Ferres I."/>
            <person name="Bierque E."/>
            <person name="Girault D."/>
            <person name="Soupe-Gilbert M.E."/>
            <person name="Picardeau M."/>
            <person name="Goarant C."/>
        </authorList>
    </citation>
    <scope>NUCLEOTIDE SEQUENCE [LARGE SCALE GENOMIC DNA]</scope>
    <source>
        <strain evidence="1 3">ATI7-C-A5</strain>
    </source>
</reference>
<evidence type="ECO:0000313" key="3">
    <source>
        <dbReference type="Proteomes" id="UP000232122"/>
    </source>
</evidence>
<dbReference type="OrthoDB" id="9932848at2"/>
<dbReference type="RefSeq" id="WP_100747558.1">
    <property type="nucleotide sequence ID" value="NZ_NPEF02000016.1"/>
</dbReference>
<evidence type="ECO:0000313" key="1">
    <source>
        <dbReference type="EMBL" id="MDV6236764.1"/>
    </source>
</evidence>